<protein>
    <submittedName>
        <fullName evidence="1">Uncharacterized protein</fullName>
    </submittedName>
</protein>
<keyword evidence="2" id="KW-1185">Reference proteome</keyword>
<proteinExistence type="predicted"/>
<dbReference type="Proteomes" id="UP000230750">
    <property type="component" value="Unassembled WGS sequence"/>
</dbReference>
<sequence length="74" mass="7956">MSGHLNSVCFDISTLLSLDGLSIKRCGGSSGPTNRLMETFYSRTESPTPSCGGADHQGWARCFITLALDCEQLN</sequence>
<reference evidence="1 2" key="1">
    <citation type="journal article" date="2017" name="PLoS Biol.">
        <title>The sea cucumber genome provides insights into morphological evolution and visceral regeneration.</title>
        <authorList>
            <person name="Zhang X."/>
            <person name="Sun L."/>
            <person name="Yuan J."/>
            <person name="Sun Y."/>
            <person name="Gao Y."/>
            <person name="Zhang L."/>
            <person name="Li S."/>
            <person name="Dai H."/>
            <person name="Hamel J.F."/>
            <person name="Liu C."/>
            <person name="Yu Y."/>
            <person name="Liu S."/>
            <person name="Lin W."/>
            <person name="Guo K."/>
            <person name="Jin S."/>
            <person name="Xu P."/>
            <person name="Storey K.B."/>
            <person name="Huan P."/>
            <person name="Zhang T."/>
            <person name="Zhou Y."/>
            <person name="Zhang J."/>
            <person name="Lin C."/>
            <person name="Li X."/>
            <person name="Xing L."/>
            <person name="Huo D."/>
            <person name="Sun M."/>
            <person name="Wang L."/>
            <person name="Mercier A."/>
            <person name="Li F."/>
            <person name="Yang H."/>
            <person name="Xiang J."/>
        </authorList>
    </citation>
    <scope>NUCLEOTIDE SEQUENCE [LARGE SCALE GENOMIC DNA]</scope>
    <source>
        <strain evidence="1">Shaxun</strain>
        <tissue evidence="1">Muscle</tissue>
    </source>
</reference>
<evidence type="ECO:0000313" key="2">
    <source>
        <dbReference type="Proteomes" id="UP000230750"/>
    </source>
</evidence>
<comment type="caution">
    <text evidence="1">The sequence shown here is derived from an EMBL/GenBank/DDBJ whole genome shotgun (WGS) entry which is preliminary data.</text>
</comment>
<accession>A0A2G8K043</accession>
<evidence type="ECO:0000313" key="1">
    <source>
        <dbReference type="EMBL" id="PIK41362.1"/>
    </source>
</evidence>
<dbReference type="EMBL" id="MRZV01001026">
    <property type="protein sequence ID" value="PIK41362.1"/>
    <property type="molecule type" value="Genomic_DNA"/>
</dbReference>
<organism evidence="1 2">
    <name type="scientific">Stichopus japonicus</name>
    <name type="common">Sea cucumber</name>
    <dbReference type="NCBI Taxonomy" id="307972"/>
    <lineage>
        <taxon>Eukaryota</taxon>
        <taxon>Metazoa</taxon>
        <taxon>Echinodermata</taxon>
        <taxon>Eleutherozoa</taxon>
        <taxon>Echinozoa</taxon>
        <taxon>Holothuroidea</taxon>
        <taxon>Aspidochirotacea</taxon>
        <taxon>Aspidochirotida</taxon>
        <taxon>Stichopodidae</taxon>
        <taxon>Apostichopus</taxon>
    </lineage>
</organism>
<gene>
    <name evidence="1" type="ORF">BSL78_21794</name>
</gene>
<dbReference type="AlphaFoldDB" id="A0A2G8K043"/>
<name>A0A2G8K043_STIJA</name>